<dbReference type="Proteomes" id="UP000681722">
    <property type="component" value="Unassembled WGS sequence"/>
</dbReference>
<feature type="transmembrane region" description="Helical" evidence="2">
    <location>
        <begin position="130"/>
        <end position="150"/>
    </location>
</feature>
<protein>
    <submittedName>
        <fullName evidence="4">Uncharacterized protein</fullName>
    </submittedName>
</protein>
<evidence type="ECO:0000313" key="4">
    <source>
        <dbReference type="EMBL" id="CAF1603470.1"/>
    </source>
</evidence>
<sequence length="225" mass="24928">MASNAKNSLLSLFIIASIIIGIILMVWGGTELYKLHTYIAAHCLVKSTNLVRGDYLYSVVWNVVVTDDGSNVASSGLVSIFDTTSTYQDYLSFTKRNWYSIGQSYPCYHKSSFSNNYTEIQWNRPQKAKAYGGLFGGLAILFFGIGVYFARRHYQRKYSGTITHNQLTGTTTAPVPSTTTTPRTEEGRESPPPPPQLPAPTLSEEAPPPSYNEAVQWLPATTPVR</sequence>
<feature type="region of interest" description="Disordered" evidence="1">
    <location>
        <begin position="165"/>
        <end position="225"/>
    </location>
</feature>
<evidence type="ECO:0000313" key="5">
    <source>
        <dbReference type="EMBL" id="CAF4348892.1"/>
    </source>
</evidence>
<evidence type="ECO:0000313" key="7">
    <source>
        <dbReference type="Proteomes" id="UP000663829"/>
    </source>
</evidence>
<name>A0A816AXQ7_9BILA</name>
<keyword evidence="2" id="KW-1133">Transmembrane helix</keyword>
<dbReference type="EMBL" id="CAJNOK010041390">
    <property type="protein sequence ID" value="CAF1557683.1"/>
    <property type="molecule type" value="Genomic_DNA"/>
</dbReference>
<evidence type="ECO:0000256" key="2">
    <source>
        <dbReference type="SAM" id="Phobius"/>
    </source>
</evidence>
<dbReference type="Proteomes" id="UP000663829">
    <property type="component" value="Unassembled WGS sequence"/>
</dbReference>
<proteinExistence type="predicted"/>
<keyword evidence="2" id="KW-0812">Transmembrane</keyword>
<dbReference type="Proteomes" id="UP000682733">
    <property type="component" value="Unassembled WGS sequence"/>
</dbReference>
<dbReference type="EMBL" id="CAJOBC010102791">
    <property type="protein sequence ID" value="CAF4481925.1"/>
    <property type="molecule type" value="Genomic_DNA"/>
</dbReference>
<reference evidence="4" key="1">
    <citation type="submission" date="2021-02" db="EMBL/GenBank/DDBJ databases">
        <authorList>
            <person name="Nowell W R."/>
        </authorList>
    </citation>
    <scope>NUCLEOTIDE SEQUENCE</scope>
</reference>
<organism evidence="4 7">
    <name type="scientific">Didymodactylos carnosus</name>
    <dbReference type="NCBI Taxonomy" id="1234261"/>
    <lineage>
        <taxon>Eukaryota</taxon>
        <taxon>Metazoa</taxon>
        <taxon>Spiralia</taxon>
        <taxon>Gnathifera</taxon>
        <taxon>Rotifera</taxon>
        <taxon>Eurotatoria</taxon>
        <taxon>Bdelloidea</taxon>
        <taxon>Philodinida</taxon>
        <taxon>Philodinidae</taxon>
        <taxon>Didymodactylos</taxon>
    </lineage>
</organism>
<dbReference type="EMBL" id="CAJOBA010063950">
    <property type="protein sequence ID" value="CAF4348892.1"/>
    <property type="molecule type" value="Genomic_DNA"/>
</dbReference>
<dbReference type="EMBL" id="CAJNOQ010036291">
    <property type="protein sequence ID" value="CAF1603470.1"/>
    <property type="molecule type" value="Genomic_DNA"/>
</dbReference>
<dbReference type="AlphaFoldDB" id="A0A816AXQ7"/>
<keyword evidence="7" id="KW-1185">Reference proteome</keyword>
<evidence type="ECO:0000256" key="1">
    <source>
        <dbReference type="SAM" id="MobiDB-lite"/>
    </source>
</evidence>
<gene>
    <name evidence="4" type="ORF">GPM918_LOCUS42598</name>
    <name evidence="3" type="ORF">OVA965_LOCUS39639</name>
    <name evidence="6" type="ORF">SRO942_LOCUS43876</name>
    <name evidence="5" type="ORF">TMI583_LOCUS40972</name>
</gene>
<evidence type="ECO:0000313" key="3">
    <source>
        <dbReference type="EMBL" id="CAF1557683.1"/>
    </source>
</evidence>
<evidence type="ECO:0000313" key="6">
    <source>
        <dbReference type="EMBL" id="CAF4481925.1"/>
    </source>
</evidence>
<dbReference type="Proteomes" id="UP000677228">
    <property type="component" value="Unassembled WGS sequence"/>
</dbReference>
<accession>A0A816AXQ7</accession>
<comment type="caution">
    <text evidence="4">The sequence shown here is derived from an EMBL/GenBank/DDBJ whole genome shotgun (WGS) entry which is preliminary data.</text>
</comment>
<keyword evidence="2" id="KW-0472">Membrane</keyword>
<feature type="transmembrane region" description="Helical" evidence="2">
    <location>
        <begin position="9"/>
        <end position="28"/>
    </location>
</feature>
<feature type="compositionally biased region" description="Low complexity" evidence="1">
    <location>
        <begin position="167"/>
        <end position="182"/>
    </location>
</feature>